<gene>
    <name evidence="1" type="primary">lptD</name>
    <name evidence="3" type="ORF">SAMN05444714_1079</name>
</gene>
<dbReference type="AlphaFoldDB" id="A0A1I6LZY9"/>
<keyword evidence="1" id="KW-0998">Cell outer membrane</keyword>
<dbReference type="EMBL" id="FOZM01000001">
    <property type="protein sequence ID" value="SFS09010.1"/>
    <property type="molecule type" value="Genomic_DNA"/>
</dbReference>
<comment type="caution">
    <text evidence="1">Lacks conserved residue(s) required for the propagation of feature annotation.</text>
</comment>
<dbReference type="Pfam" id="PF04453">
    <property type="entry name" value="LptD"/>
    <property type="match status" value="1"/>
</dbReference>
<dbReference type="PANTHER" id="PTHR30189">
    <property type="entry name" value="LPS-ASSEMBLY PROTEIN"/>
    <property type="match status" value="1"/>
</dbReference>
<evidence type="ECO:0000256" key="1">
    <source>
        <dbReference type="HAMAP-Rule" id="MF_01411"/>
    </source>
</evidence>
<comment type="subcellular location">
    <subcellularLocation>
        <location evidence="1">Cell outer membrane</location>
    </subcellularLocation>
</comment>
<dbReference type="GO" id="GO:0043165">
    <property type="term" value="P:Gram-negative-bacterium-type cell outer membrane assembly"/>
    <property type="evidence" value="ECO:0007669"/>
    <property type="project" value="UniProtKB-UniRule"/>
</dbReference>
<dbReference type="Proteomes" id="UP000198926">
    <property type="component" value="Unassembled WGS sequence"/>
</dbReference>
<dbReference type="OrthoDB" id="9760225at2"/>
<proteinExistence type="inferred from homology"/>
<dbReference type="InterPro" id="IPR007543">
    <property type="entry name" value="LptD_C"/>
</dbReference>
<keyword evidence="1" id="KW-0472">Membrane</keyword>
<evidence type="ECO:0000313" key="3">
    <source>
        <dbReference type="EMBL" id="SFS09010.1"/>
    </source>
</evidence>
<dbReference type="RefSeq" id="WP_090204886.1">
    <property type="nucleotide sequence ID" value="NZ_FOZM01000001.1"/>
</dbReference>
<feature type="domain" description="LptD C-terminal" evidence="2">
    <location>
        <begin position="263"/>
        <end position="624"/>
    </location>
</feature>
<name>A0A1I6LZY9_9RHOB</name>
<dbReference type="InterPro" id="IPR020889">
    <property type="entry name" value="LipoPS_assembly_LptD"/>
</dbReference>
<dbReference type="PANTHER" id="PTHR30189:SF1">
    <property type="entry name" value="LPS-ASSEMBLY PROTEIN LPTD"/>
    <property type="match status" value="1"/>
</dbReference>
<evidence type="ECO:0000313" key="4">
    <source>
        <dbReference type="Proteomes" id="UP000198926"/>
    </source>
</evidence>
<dbReference type="InterPro" id="IPR050218">
    <property type="entry name" value="LptD"/>
</dbReference>
<dbReference type="HAMAP" id="MF_01411">
    <property type="entry name" value="LPS_assembly_LptD"/>
    <property type="match status" value="1"/>
</dbReference>
<keyword evidence="1" id="KW-0732">Signal</keyword>
<feature type="chain" id="PRO_5011803360" description="LPS-assembly protein LptD" evidence="1">
    <location>
        <begin position="22"/>
        <end position="699"/>
    </location>
</feature>
<feature type="signal peptide" evidence="1">
    <location>
        <begin position="1"/>
        <end position="21"/>
    </location>
</feature>
<reference evidence="3 4" key="1">
    <citation type="submission" date="2016-10" db="EMBL/GenBank/DDBJ databases">
        <authorList>
            <person name="de Groot N.N."/>
        </authorList>
    </citation>
    <scope>NUCLEOTIDE SEQUENCE [LARGE SCALE GENOMIC DNA]</scope>
    <source>
        <strain evidence="3 4">DSM 29433</strain>
    </source>
</reference>
<dbReference type="GO" id="GO:1990351">
    <property type="term" value="C:transporter complex"/>
    <property type="evidence" value="ECO:0007669"/>
    <property type="project" value="TreeGrafter"/>
</dbReference>
<accession>A0A1I6LZY9</accession>
<comment type="function">
    <text evidence="1">Involved in the assembly of lipopolysaccharide (LPS) at the surface of the outer membrane.</text>
</comment>
<protein>
    <recommendedName>
        <fullName evidence="1">LPS-assembly protein LptD</fullName>
    </recommendedName>
</protein>
<sequence length="699" mass="76702" precursor="true">MRWLAFLIVLIWPTFGFSQSAANLIADSVRLTADGRLVAEGNVEAFYGDTRLTASRVVYDPETDRLRLDGPIVIRAEDGTILTANQADIDPTLENGILQGARIVLDQQLQIVANQLDRQEGRFSQLYKTSATSCRVCGDRPPLWEIRAERVIHDDISRQLYFQNASFLIRGVPVIWLPRMRLPDPTLSRATGLLVPQQRNTNRLGFGLKLPYFITLGDSRDLTLTPYISPETRTLEWRYRQAFRNGFLRAEGAFSDDTLFDGTRAYLFAEGDFALSGGYQLAFDIESTSDAGYLSAYNYSEKDRLDSAISLTKVTDDQLFQTRLTFFETLRDDESRASLPPIVADLSYTGRKAGPDGSVFVYEAGLDAAYRTSNVAGDAGRDLLRAGGYAGWQKDWVLRNGMLITATTGARADVFAVADDPAFESVALRFVPSANLTLRWPLIQNSAGGTVQIIEPVAQLAWAESFGDRPPNEDSTRTELDRANLLALSRFAGEDAVQTGVQAAAGLVWSRYGAKGLDTTLTVGRILRQEADDRFTPSSGLEEAQSDWLIAGQIVAEGGFLFDARSLWDDDDGLNVADSRITWRNDWITLGANYIWQGPDASENRPDTISEWTVDSAFALSDAWTVDLDARYDIAADRPVSAGIGLEWRNECVTIDVSASRRFASSDTIAPTTTFGISGSIGGFSTGRAAGGLTTGCGN</sequence>
<dbReference type="GO" id="GO:0015920">
    <property type="term" value="P:lipopolysaccharide transport"/>
    <property type="evidence" value="ECO:0007669"/>
    <property type="project" value="InterPro"/>
</dbReference>
<comment type="subunit">
    <text evidence="1">Component of the lipopolysaccharide transport and assembly complex.</text>
</comment>
<keyword evidence="4" id="KW-1185">Reference proteome</keyword>
<dbReference type="STRING" id="1123755.SAMN05444714_1079"/>
<organism evidence="3 4">
    <name type="scientific">Yoonia litorea</name>
    <dbReference type="NCBI Taxonomy" id="1123755"/>
    <lineage>
        <taxon>Bacteria</taxon>
        <taxon>Pseudomonadati</taxon>
        <taxon>Pseudomonadota</taxon>
        <taxon>Alphaproteobacteria</taxon>
        <taxon>Rhodobacterales</taxon>
        <taxon>Paracoccaceae</taxon>
        <taxon>Yoonia</taxon>
    </lineage>
</organism>
<dbReference type="GO" id="GO:0009279">
    <property type="term" value="C:cell outer membrane"/>
    <property type="evidence" value="ECO:0007669"/>
    <property type="project" value="UniProtKB-SubCell"/>
</dbReference>
<evidence type="ECO:0000259" key="2">
    <source>
        <dbReference type="Pfam" id="PF04453"/>
    </source>
</evidence>
<comment type="similarity">
    <text evidence="1">Belongs to the LptD family.</text>
</comment>